<dbReference type="InterPro" id="IPR029016">
    <property type="entry name" value="GAF-like_dom_sf"/>
</dbReference>
<reference evidence="8" key="1">
    <citation type="journal article" date="2019" name="Int. J. Syst. Evol. Microbiol.">
        <title>The Global Catalogue of Microorganisms (GCM) 10K type strain sequencing project: providing services to taxonomists for standard genome sequencing and annotation.</title>
        <authorList>
            <consortium name="The Broad Institute Genomics Platform"/>
            <consortium name="The Broad Institute Genome Sequencing Center for Infectious Disease"/>
            <person name="Wu L."/>
            <person name="Ma J."/>
        </authorList>
    </citation>
    <scope>NUCLEOTIDE SEQUENCE [LARGE SCALE GENOMIC DNA]</scope>
    <source>
        <strain evidence="8">JCM 17804</strain>
    </source>
</reference>
<feature type="domain" description="Sigma-54 factor interaction" evidence="6">
    <location>
        <begin position="194"/>
        <end position="423"/>
    </location>
</feature>
<dbReference type="InterPro" id="IPR027417">
    <property type="entry name" value="P-loop_NTPase"/>
</dbReference>
<dbReference type="Gene3D" id="1.10.8.60">
    <property type="match status" value="1"/>
</dbReference>
<dbReference type="Pfam" id="PF25601">
    <property type="entry name" value="AAA_lid_14"/>
    <property type="match status" value="1"/>
</dbReference>
<dbReference type="InterPro" id="IPR009057">
    <property type="entry name" value="Homeodomain-like_sf"/>
</dbReference>
<dbReference type="InterPro" id="IPR002197">
    <property type="entry name" value="HTH_Fis"/>
</dbReference>
<dbReference type="PROSITE" id="PS00675">
    <property type="entry name" value="SIGMA54_INTERACT_1"/>
    <property type="match status" value="1"/>
</dbReference>
<dbReference type="PRINTS" id="PR01590">
    <property type="entry name" value="HTHFIS"/>
</dbReference>
<evidence type="ECO:0000313" key="7">
    <source>
        <dbReference type="EMBL" id="GAA4354313.1"/>
    </source>
</evidence>
<keyword evidence="5" id="KW-0804">Transcription</keyword>
<dbReference type="SUPFAM" id="SSF55781">
    <property type="entry name" value="GAF domain-like"/>
    <property type="match status" value="1"/>
</dbReference>
<dbReference type="CDD" id="cd00009">
    <property type="entry name" value="AAA"/>
    <property type="match status" value="1"/>
</dbReference>
<evidence type="ECO:0000256" key="4">
    <source>
        <dbReference type="ARBA" id="ARBA00023125"/>
    </source>
</evidence>
<dbReference type="InterPro" id="IPR003018">
    <property type="entry name" value="GAF"/>
</dbReference>
<keyword evidence="3" id="KW-0805">Transcription regulation</keyword>
<dbReference type="Proteomes" id="UP001500975">
    <property type="component" value="Unassembled WGS sequence"/>
</dbReference>
<dbReference type="SUPFAM" id="SSF46689">
    <property type="entry name" value="Homeodomain-like"/>
    <property type="match status" value="1"/>
</dbReference>
<dbReference type="PANTHER" id="PTHR32071:SF35">
    <property type="entry name" value="ANAEROBIC NITRIC OXIDE REDUCTASE TRANSCRIPTION REGULATOR NORR"/>
    <property type="match status" value="1"/>
</dbReference>
<evidence type="ECO:0000256" key="2">
    <source>
        <dbReference type="ARBA" id="ARBA00022840"/>
    </source>
</evidence>
<dbReference type="Gene3D" id="1.10.10.60">
    <property type="entry name" value="Homeodomain-like"/>
    <property type="match status" value="1"/>
</dbReference>
<dbReference type="Pfam" id="PF02954">
    <property type="entry name" value="HTH_8"/>
    <property type="match status" value="1"/>
</dbReference>
<evidence type="ECO:0000256" key="5">
    <source>
        <dbReference type="ARBA" id="ARBA00023163"/>
    </source>
</evidence>
<dbReference type="InterPro" id="IPR025662">
    <property type="entry name" value="Sigma_54_int_dom_ATP-bd_1"/>
</dbReference>
<keyword evidence="8" id="KW-1185">Reference proteome</keyword>
<dbReference type="RefSeq" id="WP_345540825.1">
    <property type="nucleotide sequence ID" value="NZ_BAABGJ010000080.1"/>
</dbReference>
<evidence type="ECO:0000256" key="3">
    <source>
        <dbReference type="ARBA" id="ARBA00023015"/>
    </source>
</evidence>
<dbReference type="SUPFAM" id="SSF52540">
    <property type="entry name" value="P-loop containing nucleoside triphosphate hydrolases"/>
    <property type="match status" value="1"/>
</dbReference>
<dbReference type="PROSITE" id="PS00676">
    <property type="entry name" value="SIGMA54_INTERACT_2"/>
    <property type="match status" value="1"/>
</dbReference>
<organism evidence="7 8">
    <name type="scientific">Variovorax defluvii</name>
    <dbReference type="NCBI Taxonomy" id="913761"/>
    <lineage>
        <taxon>Bacteria</taxon>
        <taxon>Pseudomonadati</taxon>
        <taxon>Pseudomonadota</taxon>
        <taxon>Betaproteobacteria</taxon>
        <taxon>Burkholderiales</taxon>
        <taxon>Comamonadaceae</taxon>
        <taxon>Variovorax</taxon>
    </lineage>
</organism>
<keyword evidence="1" id="KW-0547">Nucleotide-binding</keyword>
<keyword evidence="4" id="KW-0238">DNA-binding</keyword>
<evidence type="ECO:0000259" key="6">
    <source>
        <dbReference type="PROSITE" id="PS50045"/>
    </source>
</evidence>
<dbReference type="SMART" id="SM00065">
    <property type="entry name" value="GAF"/>
    <property type="match status" value="1"/>
</dbReference>
<comment type="caution">
    <text evidence="7">The sequence shown here is derived from an EMBL/GenBank/DDBJ whole genome shotgun (WGS) entry which is preliminary data.</text>
</comment>
<dbReference type="Pfam" id="PF00158">
    <property type="entry name" value="Sigma54_activat"/>
    <property type="match status" value="1"/>
</dbReference>
<dbReference type="Gene3D" id="3.30.450.40">
    <property type="match status" value="1"/>
</dbReference>
<dbReference type="Pfam" id="PF01590">
    <property type="entry name" value="GAF"/>
    <property type="match status" value="1"/>
</dbReference>
<dbReference type="SMART" id="SM00382">
    <property type="entry name" value="AAA"/>
    <property type="match status" value="1"/>
</dbReference>
<dbReference type="InterPro" id="IPR002078">
    <property type="entry name" value="Sigma_54_int"/>
</dbReference>
<accession>A0ABP8I9Q6</accession>
<name>A0ABP8I9Q6_9BURK</name>
<evidence type="ECO:0000256" key="1">
    <source>
        <dbReference type="ARBA" id="ARBA00022741"/>
    </source>
</evidence>
<dbReference type="PANTHER" id="PTHR32071">
    <property type="entry name" value="TRANSCRIPTIONAL REGULATORY PROTEIN"/>
    <property type="match status" value="1"/>
</dbReference>
<gene>
    <name evidence="7" type="primary">norR</name>
    <name evidence="7" type="ORF">GCM10023165_45450</name>
</gene>
<dbReference type="PROSITE" id="PS00688">
    <property type="entry name" value="SIGMA54_INTERACT_3"/>
    <property type="match status" value="1"/>
</dbReference>
<dbReference type="InterPro" id="IPR058031">
    <property type="entry name" value="AAA_lid_NorR"/>
</dbReference>
<proteinExistence type="predicted"/>
<protein>
    <submittedName>
        <fullName evidence="7">Nitric oxide reductase transcriptional regulator NorR</fullName>
    </submittedName>
</protein>
<dbReference type="EMBL" id="BAABGJ010000080">
    <property type="protein sequence ID" value="GAA4354313.1"/>
    <property type="molecule type" value="Genomic_DNA"/>
</dbReference>
<dbReference type="InterPro" id="IPR003593">
    <property type="entry name" value="AAA+_ATPase"/>
</dbReference>
<sequence length="528" mass="57041">MTTHPLLQSIIPLIADIARELPSAERYRRLLEALRVLLPCDAAALLRLEEGWLVPLAVDGLSSDTLGRRFRVEEHPRFAALLEAEGPLRFPADSPLPDPYDGLVEGHRGHLPVHDCVGCAVRLDDRPWGLLTLDDLAPDRFSSLDLAVLQSFGSLAAATVSVAARIEQLHSRVEHESLRAEGYRLAAAPRARTLIGRSAAMRQLQKEIGLVAGSELPVLIQGETGVGKELVAEALHAGSTRAARPMISLNCAALPETLVESELFGHVKGAFTGALGERPGKFELADGGTLFLDEVGELALPVQAKLLRVLQSGQLQRLGSDREHRVDVRLIAASNRNLADEVRAGRLRADFYHRLSVYPLLVPPLRERGRDVLLLAGFFLEENRSRLGLGGLRLDAEAQAALLAHDWPGNVRELEHLLGRSVLKALGRHPQRPRILSLGAEDLDLPGGRSAARAAAAPALVAAADAPSAAERPSLRDAVAHLERKLVTEALARHGFNRSAAARDLGLDRANLARLARRLGVALADAPR</sequence>
<dbReference type="InterPro" id="IPR025944">
    <property type="entry name" value="Sigma_54_int_dom_CS"/>
</dbReference>
<keyword evidence="2" id="KW-0067">ATP-binding</keyword>
<dbReference type="NCBIfam" id="NF003451">
    <property type="entry name" value="PRK05022.1"/>
    <property type="match status" value="1"/>
</dbReference>
<evidence type="ECO:0000313" key="8">
    <source>
        <dbReference type="Proteomes" id="UP001500975"/>
    </source>
</evidence>
<dbReference type="InterPro" id="IPR025943">
    <property type="entry name" value="Sigma_54_int_dom_ATP-bd_2"/>
</dbReference>
<dbReference type="Gene3D" id="3.40.50.300">
    <property type="entry name" value="P-loop containing nucleotide triphosphate hydrolases"/>
    <property type="match status" value="1"/>
</dbReference>
<dbReference type="PROSITE" id="PS50045">
    <property type="entry name" value="SIGMA54_INTERACT_4"/>
    <property type="match status" value="1"/>
</dbReference>